<dbReference type="Pfam" id="PF23840">
    <property type="entry name" value="Phage_tail_terminator"/>
    <property type="match status" value="1"/>
</dbReference>
<gene>
    <name evidence="1" type="ORF">CEX98_22465</name>
</gene>
<protein>
    <submittedName>
        <fullName evidence="1">Uncharacterized protein</fullName>
    </submittedName>
</protein>
<dbReference type="EMBL" id="NKHF01000208">
    <property type="protein sequence ID" value="PCK29494.1"/>
    <property type="molecule type" value="Genomic_DNA"/>
</dbReference>
<evidence type="ECO:0000313" key="1">
    <source>
        <dbReference type="EMBL" id="PCK29494.1"/>
    </source>
</evidence>
<dbReference type="InterPro" id="IPR056912">
    <property type="entry name" value="Phage_JBD30_tail_term-like"/>
</dbReference>
<dbReference type="AlphaFoldDB" id="A0A2A5JJ60"/>
<keyword evidence="2" id="KW-1185">Reference proteome</keyword>
<evidence type="ECO:0000313" key="2">
    <source>
        <dbReference type="Proteomes" id="UP000228621"/>
    </source>
</evidence>
<proteinExistence type="predicted"/>
<sequence length="139" mass="15308">MFEIKDDFLAAGQLLETALKTVPGIRHVKALDDLAEIDKTNHTPSLFYLYYGEQLKESAYAGANTLLTQTWLVILAERKASKTAGKNIAATIRAIAGKMTGNAGPWQRVNTPIKPRYTSGHAFYPLAFTCQMKFKGALT</sequence>
<comment type="caution">
    <text evidence="1">The sequence shown here is derived from an EMBL/GenBank/DDBJ whole genome shotgun (WGS) entry which is preliminary data.</text>
</comment>
<dbReference type="RefSeq" id="WP_099644158.1">
    <property type="nucleotide sequence ID" value="NZ_NKHF01000208.1"/>
</dbReference>
<organism evidence="1 2">
    <name type="scientific">Pseudoalteromonas piscicida</name>
    <dbReference type="NCBI Taxonomy" id="43662"/>
    <lineage>
        <taxon>Bacteria</taxon>
        <taxon>Pseudomonadati</taxon>
        <taxon>Pseudomonadota</taxon>
        <taxon>Gammaproteobacteria</taxon>
        <taxon>Alteromonadales</taxon>
        <taxon>Pseudoalteromonadaceae</taxon>
        <taxon>Pseudoalteromonas</taxon>
    </lineage>
</organism>
<reference evidence="2" key="1">
    <citation type="journal article" date="2019" name="Genome Announc.">
        <title>Draft Genome Sequence of Pseudoalteromonas piscicida Strain 36Y ROTHPW, an Hypersaline Seawater Isolate from the South Coast of Sonora, Mexico.</title>
        <authorList>
            <person name="Sanchez-Diaz R."/>
            <person name="Molina-Garza Z.J."/>
            <person name="Cruz-Suarez L.E."/>
            <person name="Selvin J."/>
            <person name="Kiran G.S."/>
            <person name="Ibarra-Gamez J.C."/>
            <person name="Gomez-Gil B."/>
            <person name="Galaviz-Silva L."/>
        </authorList>
    </citation>
    <scope>NUCLEOTIDE SEQUENCE [LARGE SCALE GENOMIC DNA]</scope>
    <source>
        <strain evidence="2">36Y_RITHPW</strain>
    </source>
</reference>
<name>A0A2A5JJ60_PSEO7</name>
<accession>A0A2A5JJ60</accession>
<dbReference type="Proteomes" id="UP000228621">
    <property type="component" value="Unassembled WGS sequence"/>
</dbReference>
<dbReference type="OrthoDB" id="8812168at2"/>